<reference evidence="2" key="1">
    <citation type="journal article" date="2019" name="Int. J. Syst. Evol. Microbiol.">
        <title>The Global Catalogue of Microorganisms (GCM) 10K type strain sequencing project: providing services to taxonomists for standard genome sequencing and annotation.</title>
        <authorList>
            <consortium name="The Broad Institute Genomics Platform"/>
            <consortium name="The Broad Institute Genome Sequencing Center for Infectious Disease"/>
            <person name="Wu L."/>
            <person name="Ma J."/>
        </authorList>
    </citation>
    <scope>NUCLEOTIDE SEQUENCE [LARGE SCALE GENOMIC DNA]</scope>
    <source>
        <strain evidence="2">CCUG 57113</strain>
    </source>
</reference>
<dbReference type="Proteomes" id="UP001596105">
    <property type="component" value="Unassembled WGS sequence"/>
</dbReference>
<dbReference type="RefSeq" id="WP_209747862.1">
    <property type="nucleotide sequence ID" value="NZ_JBHSMH010000077.1"/>
</dbReference>
<gene>
    <name evidence="1" type="ORF">ACFPPD_19085</name>
</gene>
<dbReference type="InterPro" id="IPR036390">
    <property type="entry name" value="WH_DNA-bd_sf"/>
</dbReference>
<name>A0ABW0M0U1_9BACL</name>
<accession>A0ABW0M0U1</accession>
<protein>
    <submittedName>
        <fullName evidence="1">DNA-binding response regulator</fullName>
    </submittedName>
</protein>
<dbReference type="GO" id="GO:0003677">
    <property type="term" value="F:DNA binding"/>
    <property type="evidence" value="ECO:0007669"/>
    <property type="project" value="UniProtKB-KW"/>
</dbReference>
<proteinExistence type="predicted"/>
<dbReference type="SUPFAM" id="SSF46785">
    <property type="entry name" value="Winged helix' DNA-binding domain"/>
    <property type="match status" value="1"/>
</dbReference>
<keyword evidence="1" id="KW-0238">DNA-binding</keyword>
<sequence length="222" mass="25690">MSPFEQEYRVWLEGHLAASRGERLRRLRERHGFGEKCLLEHAWWPVVGSLADLHPEYEFIAPDSSHYFMDFALLRLPMPTCLESDDFGSHARDADRRSFSRGLDRQNEISLAGWHVLRFSLDKLKENPLGCQNHVRRMLTEWYGHDDGVAGLSIYEREILRLAASCGGSFTIAEACERLGKQNTFVRPLLHRLVEMGHLQSASGEKRIHRYRIANPSGNRRY</sequence>
<keyword evidence="2" id="KW-1185">Reference proteome</keyword>
<evidence type="ECO:0000313" key="1">
    <source>
        <dbReference type="EMBL" id="MFC5470797.1"/>
    </source>
</evidence>
<comment type="caution">
    <text evidence="1">The sequence shown here is derived from an EMBL/GenBank/DDBJ whole genome shotgun (WGS) entry which is preliminary data.</text>
</comment>
<dbReference type="EMBL" id="JBHSMH010000077">
    <property type="protein sequence ID" value="MFC5470797.1"/>
    <property type="molecule type" value="Genomic_DNA"/>
</dbReference>
<evidence type="ECO:0000313" key="2">
    <source>
        <dbReference type="Proteomes" id="UP001596105"/>
    </source>
</evidence>
<organism evidence="1 2">
    <name type="scientific">Cohnella suwonensis</name>
    <dbReference type="NCBI Taxonomy" id="696072"/>
    <lineage>
        <taxon>Bacteria</taxon>
        <taxon>Bacillati</taxon>
        <taxon>Bacillota</taxon>
        <taxon>Bacilli</taxon>
        <taxon>Bacillales</taxon>
        <taxon>Paenibacillaceae</taxon>
        <taxon>Cohnella</taxon>
    </lineage>
</organism>